<keyword evidence="3" id="KW-0440">LIM domain</keyword>
<evidence type="ECO:0000313" key="7">
    <source>
        <dbReference type="WBParaSite" id="ACAC_0001348701-mRNA-1"/>
    </source>
</evidence>
<feature type="transmembrane region" description="Helical" evidence="4">
    <location>
        <begin position="37"/>
        <end position="55"/>
    </location>
</feature>
<keyword evidence="4" id="KW-0472">Membrane</keyword>
<dbReference type="AlphaFoldDB" id="A0A0K0DNZ8"/>
<dbReference type="WBParaSite" id="ACAC_0001348701-mRNA-1">
    <property type="protein sequence ID" value="ACAC_0001348701-mRNA-1"/>
    <property type="gene ID" value="ACAC_0001348701"/>
</dbReference>
<proteinExistence type="predicted"/>
<keyword evidence="6" id="KW-1185">Reference proteome</keyword>
<dbReference type="Gene3D" id="2.10.110.10">
    <property type="entry name" value="Cysteine Rich Protein"/>
    <property type="match status" value="1"/>
</dbReference>
<accession>A0A0K0DNZ8</accession>
<keyword evidence="2" id="KW-0862">Zinc</keyword>
<feature type="domain" description="LIM zinc-binding" evidence="5">
    <location>
        <begin position="6"/>
        <end position="32"/>
    </location>
</feature>
<evidence type="ECO:0000256" key="1">
    <source>
        <dbReference type="ARBA" id="ARBA00022723"/>
    </source>
</evidence>
<reference evidence="6" key="1">
    <citation type="submission" date="2012-09" db="EMBL/GenBank/DDBJ databases">
        <authorList>
            <person name="Martin A.A."/>
        </authorList>
    </citation>
    <scope>NUCLEOTIDE SEQUENCE</scope>
</reference>
<dbReference type="GO" id="GO:0046872">
    <property type="term" value="F:metal ion binding"/>
    <property type="evidence" value="ECO:0007669"/>
    <property type="project" value="UniProtKB-KW"/>
</dbReference>
<reference evidence="7" key="2">
    <citation type="submission" date="2017-02" db="UniProtKB">
        <authorList>
            <consortium name="WormBaseParasite"/>
        </authorList>
    </citation>
    <scope>IDENTIFICATION</scope>
</reference>
<evidence type="ECO:0000313" key="6">
    <source>
        <dbReference type="Proteomes" id="UP000035642"/>
    </source>
</evidence>
<dbReference type="Pfam" id="PF00412">
    <property type="entry name" value="LIM"/>
    <property type="match status" value="1"/>
</dbReference>
<organism evidence="6 7">
    <name type="scientific">Angiostrongylus cantonensis</name>
    <name type="common">Rat lungworm</name>
    <dbReference type="NCBI Taxonomy" id="6313"/>
    <lineage>
        <taxon>Eukaryota</taxon>
        <taxon>Metazoa</taxon>
        <taxon>Ecdysozoa</taxon>
        <taxon>Nematoda</taxon>
        <taxon>Chromadorea</taxon>
        <taxon>Rhabditida</taxon>
        <taxon>Rhabditina</taxon>
        <taxon>Rhabditomorpha</taxon>
        <taxon>Strongyloidea</taxon>
        <taxon>Metastrongylidae</taxon>
        <taxon>Angiostrongylus</taxon>
    </lineage>
</organism>
<keyword evidence="4" id="KW-0812">Transmembrane</keyword>
<evidence type="ECO:0000256" key="3">
    <source>
        <dbReference type="ARBA" id="ARBA00023038"/>
    </source>
</evidence>
<evidence type="ECO:0000259" key="5">
    <source>
        <dbReference type="Pfam" id="PF00412"/>
    </source>
</evidence>
<dbReference type="Proteomes" id="UP000035642">
    <property type="component" value="Unassembled WGS sequence"/>
</dbReference>
<evidence type="ECO:0000256" key="2">
    <source>
        <dbReference type="ARBA" id="ARBA00022833"/>
    </source>
</evidence>
<protein>
    <submittedName>
        <fullName evidence="7">LIM zinc-binding domain-containing protein</fullName>
    </submittedName>
</protein>
<evidence type="ECO:0000256" key="4">
    <source>
        <dbReference type="SAM" id="Phobius"/>
    </source>
</evidence>
<sequence length="59" mass="6905">LEMIKCAACTHPILDRYMLQADGRLWHEDCLKVFVDFTYYLAHLLGFTLGPLSYLDVRK</sequence>
<dbReference type="InterPro" id="IPR001781">
    <property type="entry name" value="Znf_LIM"/>
</dbReference>
<keyword evidence="4" id="KW-1133">Transmembrane helix</keyword>
<name>A0A0K0DNZ8_ANGCA</name>
<dbReference type="SUPFAM" id="SSF57716">
    <property type="entry name" value="Glucocorticoid receptor-like (DNA-binding domain)"/>
    <property type="match status" value="1"/>
</dbReference>
<keyword evidence="1" id="KW-0479">Metal-binding</keyword>